<dbReference type="Proteomes" id="UP000024404">
    <property type="component" value="Unassembled WGS sequence"/>
</dbReference>
<protein>
    <submittedName>
        <fullName evidence="1">Uncharacterized protein</fullName>
    </submittedName>
</protein>
<organism evidence="1 2">
    <name type="scientific">Onchocerca volvulus</name>
    <dbReference type="NCBI Taxonomy" id="6282"/>
    <lineage>
        <taxon>Eukaryota</taxon>
        <taxon>Metazoa</taxon>
        <taxon>Ecdysozoa</taxon>
        <taxon>Nematoda</taxon>
        <taxon>Chromadorea</taxon>
        <taxon>Rhabditida</taxon>
        <taxon>Spirurina</taxon>
        <taxon>Spiruromorpha</taxon>
        <taxon>Filarioidea</taxon>
        <taxon>Onchocercidae</taxon>
        <taxon>Onchocerca</taxon>
    </lineage>
</organism>
<proteinExistence type="predicted"/>
<sequence>MSTGQSLTFLTEMANKYMHHIVQETEEQARLHLPLKDRLLLSGQIQKDY</sequence>
<dbReference type="AlphaFoldDB" id="A0A8R1XQG2"/>
<accession>A0A8R1XQG2</accession>
<name>A0A8R1XQG2_ONCVO</name>
<reference evidence="1" key="2">
    <citation type="submission" date="2022-06" db="UniProtKB">
        <authorList>
            <consortium name="EnsemblMetazoa"/>
        </authorList>
    </citation>
    <scope>IDENTIFICATION</scope>
</reference>
<dbReference type="EnsemblMetazoa" id="OVOC1514.1">
    <property type="protein sequence ID" value="OVOC1514.1"/>
    <property type="gene ID" value="WBGene00238323"/>
</dbReference>
<evidence type="ECO:0000313" key="2">
    <source>
        <dbReference type="Proteomes" id="UP000024404"/>
    </source>
</evidence>
<reference evidence="2" key="1">
    <citation type="submission" date="2013-10" db="EMBL/GenBank/DDBJ databases">
        <title>Genome sequencing of Onchocerca volvulus.</title>
        <authorList>
            <person name="Cotton J."/>
            <person name="Tsai J."/>
            <person name="Stanley E."/>
            <person name="Tracey A."/>
            <person name="Holroyd N."/>
            <person name="Lustigman S."/>
            <person name="Berriman M."/>
        </authorList>
    </citation>
    <scope>NUCLEOTIDE SEQUENCE</scope>
</reference>
<evidence type="ECO:0000313" key="1">
    <source>
        <dbReference type="EnsemblMetazoa" id="OVOC1514.1"/>
    </source>
</evidence>
<keyword evidence="2" id="KW-1185">Reference proteome</keyword>
<dbReference type="EMBL" id="CMVM020000047">
    <property type="status" value="NOT_ANNOTATED_CDS"/>
    <property type="molecule type" value="Genomic_DNA"/>
</dbReference>